<reference evidence="1 2" key="1">
    <citation type="submission" date="2019-09" db="EMBL/GenBank/DDBJ databases">
        <authorList>
            <person name="Valk L.C."/>
        </authorList>
    </citation>
    <scope>NUCLEOTIDE SEQUENCE [LARGE SCALE GENOMIC DNA]</scope>
    <source>
        <strain evidence="1">GalUA</strain>
    </source>
</reference>
<reference evidence="1 2" key="2">
    <citation type="submission" date="2020-02" db="EMBL/GenBank/DDBJ databases">
        <title>Candidatus Galacturonibacter soehngenii shows hetero-acetogenic catabolism of galacturonic acid but lacks a canonical carbon monoxide dehydrogenase/acetyl-CoA synthase complex.</title>
        <authorList>
            <person name="Diender M."/>
            <person name="Stouten G.R."/>
            <person name="Petersen J.F."/>
            <person name="Nielsen P.H."/>
            <person name="Dueholm M.S."/>
            <person name="Pronk J.T."/>
            <person name="Van Loosdrecht M.C.M."/>
        </authorList>
    </citation>
    <scope>NUCLEOTIDE SEQUENCE [LARGE SCALE GENOMIC DNA]</scope>
    <source>
        <strain evidence="1">GalUA</strain>
    </source>
</reference>
<comment type="caution">
    <text evidence="1">The sequence shown here is derived from an EMBL/GenBank/DDBJ whole genome shotgun (WGS) entry which is preliminary data.</text>
</comment>
<dbReference type="RefSeq" id="WP_151146551.1">
    <property type="nucleotide sequence ID" value="NZ_WAGX01000005.1"/>
</dbReference>
<protein>
    <submittedName>
        <fullName evidence="1">Uncharacterized protein</fullName>
    </submittedName>
</protein>
<name>A0A7V7QM40_9FIRM</name>
<dbReference type="AlphaFoldDB" id="A0A7V7QM40"/>
<gene>
    <name evidence="1" type="ORF">F7O84_14295</name>
</gene>
<sequence>MALLTIIVVSSNTTVIAAKLLPAGESEWAYSPSTWNDTAKTKSNCYQFAMLKASSAKDKFKLQPGYTSEQTFTELTEKSYTLIT</sequence>
<evidence type="ECO:0000313" key="1">
    <source>
        <dbReference type="EMBL" id="KAB1438691.1"/>
    </source>
</evidence>
<accession>A0A7V7QM40</accession>
<evidence type="ECO:0000313" key="2">
    <source>
        <dbReference type="Proteomes" id="UP000461768"/>
    </source>
</evidence>
<keyword evidence="2" id="KW-1185">Reference proteome</keyword>
<proteinExistence type="predicted"/>
<organism evidence="1 2">
    <name type="scientific">Candidatus Galacturonatibacter soehngenii</name>
    <dbReference type="NCBI Taxonomy" id="2307010"/>
    <lineage>
        <taxon>Bacteria</taxon>
        <taxon>Bacillati</taxon>
        <taxon>Bacillota</taxon>
        <taxon>Clostridia</taxon>
        <taxon>Lachnospirales</taxon>
        <taxon>Lachnospiraceae</taxon>
        <taxon>Candidatus Galacturonatibacter</taxon>
    </lineage>
</organism>
<dbReference type="EMBL" id="WAGX01000005">
    <property type="protein sequence ID" value="KAB1438691.1"/>
    <property type="molecule type" value="Genomic_DNA"/>
</dbReference>
<dbReference type="Proteomes" id="UP000461768">
    <property type="component" value="Unassembled WGS sequence"/>
</dbReference>